<organism evidence="2">
    <name type="scientific">groundwater metagenome</name>
    <dbReference type="NCBI Taxonomy" id="717931"/>
    <lineage>
        <taxon>unclassified sequences</taxon>
        <taxon>metagenomes</taxon>
        <taxon>ecological metagenomes</taxon>
    </lineage>
</organism>
<accession>A0A098EBZ7</accession>
<name>A0A098EBZ7_9ZZZZ</name>
<protein>
    <submittedName>
        <fullName evidence="2">Uncharacterized protein</fullName>
    </submittedName>
</protein>
<proteinExistence type="predicted"/>
<dbReference type="EMBL" id="CCXY01000238">
    <property type="protein sequence ID" value="CEG13034.1"/>
    <property type="molecule type" value="Genomic_DNA"/>
</dbReference>
<reference evidence="2" key="1">
    <citation type="submission" date="2014-09" db="EMBL/GenBank/DDBJ databases">
        <authorList>
            <person name="Probst J Alexander"/>
        </authorList>
    </citation>
    <scope>NUCLEOTIDE SEQUENCE</scope>
</reference>
<evidence type="ECO:0000313" key="2">
    <source>
        <dbReference type="EMBL" id="CEG13034.1"/>
    </source>
</evidence>
<sequence length="82" mass="8879">MVLGKDNVSMSAKGDGRIVLSGNNKNKRDNKNNKGDRCCCIDRCGDGIYQKVVCNTCNVYQCAENANVCHANCNTTTSTNLT</sequence>
<gene>
    <name evidence="2" type="ORF">MSIBF_A3120005</name>
</gene>
<dbReference type="AlphaFoldDB" id="A0A098EBZ7"/>
<feature type="region of interest" description="Disordered" evidence="1">
    <location>
        <begin position="1"/>
        <end position="34"/>
    </location>
</feature>
<evidence type="ECO:0000256" key="1">
    <source>
        <dbReference type="SAM" id="MobiDB-lite"/>
    </source>
</evidence>